<keyword evidence="2" id="KW-1185">Reference proteome</keyword>
<accession>A0AAD6ZZR4</accession>
<comment type="caution">
    <text evidence="1">The sequence shown here is derived from an EMBL/GenBank/DDBJ whole genome shotgun (WGS) entry which is preliminary data.</text>
</comment>
<dbReference type="AlphaFoldDB" id="A0AAD6ZZR4"/>
<evidence type="ECO:0000313" key="2">
    <source>
        <dbReference type="Proteomes" id="UP001218218"/>
    </source>
</evidence>
<reference evidence="1" key="1">
    <citation type="submission" date="2023-03" db="EMBL/GenBank/DDBJ databases">
        <title>Massive genome expansion in bonnet fungi (Mycena s.s.) driven by repeated elements and novel gene families across ecological guilds.</title>
        <authorList>
            <consortium name="Lawrence Berkeley National Laboratory"/>
            <person name="Harder C.B."/>
            <person name="Miyauchi S."/>
            <person name="Viragh M."/>
            <person name="Kuo A."/>
            <person name="Thoen E."/>
            <person name="Andreopoulos B."/>
            <person name="Lu D."/>
            <person name="Skrede I."/>
            <person name="Drula E."/>
            <person name="Henrissat B."/>
            <person name="Morin E."/>
            <person name="Kohler A."/>
            <person name="Barry K."/>
            <person name="LaButti K."/>
            <person name="Morin E."/>
            <person name="Salamov A."/>
            <person name="Lipzen A."/>
            <person name="Mereny Z."/>
            <person name="Hegedus B."/>
            <person name="Baldrian P."/>
            <person name="Stursova M."/>
            <person name="Weitz H."/>
            <person name="Taylor A."/>
            <person name="Grigoriev I.V."/>
            <person name="Nagy L.G."/>
            <person name="Martin F."/>
            <person name="Kauserud H."/>
        </authorList>
    </citation>
    <scope>NUCLEOTIDE SEQUENCE</scope>
    <source>
        <strain evidence="1">CBHHK002</strain>
    </source>
</reference>
<sequence>MITSVIGVAPFSFVVTIMVRTVPPLVPHMPRTIDQCLTIQLPNATPAQRLKAFHDRFAALGSLDAVMAEYRGSPVAIPAHAPAIAESLGVLIPDANTEKLRKHFEDKVAELGFDGAIADIEVTKDSWDAGGVMGVHFHLIACSARALSTTLTYPLPASHRRYTADQLTIFYHSPHPAHLQANNIFMWNFYIGDGPAQSSIMPDWQKRGISGQVCFMERRDCGMLAAMPSSRVGVSYDFGAAKGIEEPIFPPDPKEAHIPVTML</sequence>
<organism evidence="1 2">
    <name type="scientific">Mycena albidolilacea</name>
    <dbReference type="NCBI Taxonomy" id="1033008"/>
    <lineage>
        <taxon>Eukaryota</taxon>
        <taxon>Fungi</taxon>
        <taxon>Dikarya</taxon>
        <taxon>Basidiomycota</taxon>
        <taxon>Agaricomycotina</taxon>
        <taxon>Agaricomycetes</taxon>
        <taxon>Agaricomycetidae</taxon>
        <taxon>Agaricales</taxon>
        <taxon>Marasmiineae</taxon>
        <taxon>Mycenaceae</taxon>
        <taxon>Mycena</taxon>
    </lineage>
</organism>
<protein>
    <submittedName>
        <fullName evidence="1">Uncharacterized protein</fullName>
    </submittedName>
</protein>
<dbReference type="Proteomes" id="UP001218218">
    <property type="component" value="Unassembled WGS sequence"/>
</dbReference>
<name>A0AAD6ZZR4_9AGAR</name>
<gene>
    <name evidence="1" type="ORF">DFH08DRAFT_211031</name>
</gene>
<dbReference type="EMBL" id="JARIHO010000021">
    <property type="protein sequence ID" value="KAJ7346132.1"/>
    <property type="molecule type" value="Genomic_DNA"/>
</dbReference>
<evidence type="ECO:0000313" key="1">
    <source>
        <dbReference type="EMBL" id="KAJ7346132.1"/>
    </source>
</evidence>
<proteinExistence type="predicted"/>